<accession>A0A1D8NGU9</accession>
<gene>
    <name evidence="3" type="ORF">YALI1_E02767g</name>
</gene>
<dbReference type="VEuPathDB" id="FungiDB:YALI0_E02200g"/>
<protein>
    <submittedName>
        <fullName evidence="3">Uncharacterized protein</fullName>
    </submittedName>
</protein>
<dbReference type="VEuPathDB" id="FungiDB:YALI1_E02767g"/>
<feature type="transmembrane region" description="Helical" evidence="2">
    <location>
        <begin position="514"/>
        <end position="536"/>
    </location>
</feature>
<dbReference type="GeneID" id="2912085"/>
<evidence type="ECO:0000256" key="1">
    <source>
        <dbReference type="SAM" id="MobiDB-lite"/>
    </source>
</evidence>
<organism evidence="3 4">
    <name type="scientific">Yarrowia lipolytica</name>
    <name type="common">Candida lipolytica</name>
    <dbReference type="NCBI Taxonomy" id="4952"/>
    <lineage>
        <taxon>Eukaryota</taxon>
        <taxon>Fungi</taxon>
        <taxon>Dikarya</taxon>
        <taxon>Ascomycota</taxon>
        <taxon>Saccharomycotina</taxon>
        <taxon>Dipodascomycetes</taxon>
        <taxon>Dipodascales</taxon>
        <taxon>Dipodascales incertae sedis</taxon>
        <taxon>Yarrowia</taxon>
    </lineage>
</organism>
<dbReference type="KEGG" id="yli:2912085"/>
<feature type="compositionally biased region" description="Basic residues" evidence="1">
    <location>
        <begin position="374"/>
        <end position="387"/>
    </location>
</feature>
<feature type="compositionally biased region" description="Basic residues" evidence="1">
    <location>
        <begin position="331"/>
        <end position="341"/>
    </location>
</feature>
<dbReference type="Proteomes" id="UP000182444">
    <property type="component" value="Chromosome 1E"/>
</dbReference>
<reference evidence="3 4" key="1">
    <citation type="journal article" date="2016" name="PLoS ONE">
        <title>Sequence Assembly of Yarrowia lipolytica Strain W29/CLIB89 Shows Transposable Element Diversity.</title>
        <authorList>
            <person name="Magnan C."/>
            <person name="Yu J."/>
            <person name="Chang I."/>
            <person name="Jahn E."/>
            <person name="Kanomata Y."/>
            <person name="Wu J."/>
            <person name="Zeller M."/>
            <person name="Oakes M."/>
            <person name="Baldi P."/>
            <person name="Sandmeyer S."/>
        </authorList>
    </citation>
    <scope>NUCLEOTIDE SEQUENCE [LARGE SCALE GENOMIC DNA]</scope>
    <source>
        <strain evidence="4">CLIB89(W29)</strain>
    </source>
</reference>
<dbReference type="RefSeq" id="XP_503449.3">
    <property type="nucleotide sequence ID" value="XM_503449.3"/>
</dbReference>
<proteinExistence type="predicted"/>
<evidence type="ECO:0000313" key="3">
    <source>
        <dbReference type="EMBL" id="AOW04843.1"/>
    </source>
</evidence>
<dbReference type="AlphaFoldDB" id="A0A1D8NGU9"/>
<keyword evidence="2" id="KW-0472">Membrane</keyword>
<evidence type="ECO:0000256" key="2">
    <source>
        <dbReference type="SAM" id="Phobius"/>
    </source>
</evidence>
<feature type="compositionally biased region" description="Low complexity" evidence="1">
    <location>
        <begin position="73"/>
        <end position="82"/>
    </location>
</feature>
<feature type="region of interest" description="Disordered" evidence="1">
    <location>
        <begin position="319"/>
        <end position="351"/>
    </location>
</feature>
<feature type="compositionally biased region" description="Low complexity" evidence="1">
    <location>
        <begin position="342"/>
        <end position="351"/>
    </location>
</feature>
<dbReference type="EMBL" id="CP017557">
    <property type="protein sequence ID" value="AOW04843.1"/>
    <property type="molecule type" value="Genomic_DNA"/>
</dbReference>
<keyword evidence="2" id="KW-1133">Transmembrane helix</keyword>
<sequence>MASYKPYPGSDSSNPTSSPGEANNNHYSTPRLSSPAAAESNRHTSVSTLPATAEWDQLPYPSFNNSIHHKSQRSTSPRSPRSPMLPPQTISNRRFSPRESPAISRQPSQRTRARSSTVTSDDGRSVFMSEFRKHSGSGARPDMKGLYADQVGSEQAIASDDDSLVIPGTMPRSNPIPRSEIESEPMERTSSSKRSSKIFTRGRVSPDGSIAGDDSESGFMAKVSKLLKTKESKQDLINDILADEAANGNSQMYEEHYQQMQAGTLPVETQPSAVAFSPQYPLPYHYPETVAHIQIPPAGTQLDKSAEYDLMMQRQQEEFAADLEPGDSKVPKRKSNSKKSRSASPSLHGIGIDGIDGMMMVDGSIDPLTAGHFTHSKHHRSKSKTSKKSPTMSPAMLPTNPQSKTVPYPSHLSRNSSPPIDILELSALDKPSSSRRKMKRSSKKSQTDYGKIMRHLYNSIPSLDVIVKVVMEPVETARKSEYPNLAIVIAVVELLVFIWLLYQAIIIVEFACAVIRFICYPAIYILKAIASPFASIKRV</sequence>
<feature type="region of interest" description="Disordered" evidence="1">
    <location>
        <begin position="1"/>
        <end position="215"/>
    </location>
</feature>
<feature type="compositionally biased region" description="Polar residues" evidence="1">
    <location>
        <begin position="103"/>
        <end position="120"/>
    </location>
</feature>
<feature type="region of interest" description="Disordered" evidence="1">
    <location>
        <begin position="370"/>
        <end position="418"/>
    </location>
</feature>
<feature type="compositionally biased region" description="Polar residues" evidence="1">
    <location>
        <begin position="10"/>
        <end position="32"/>
    </location>
</feature>
<name>A0A1D8NGU9_YARLL</name>
<keyword evidence="2" id="KW-0812">Transmembrane</keyword>
<feature type="transmembrane region" description="Helical" evidence="2">
    <location>
        <begin position="482"/>
        <end position="502"/>
    </location>
</feature>
<evidence type="ECO:0000313" key="4">
    <source>
        <dbReference type="Proteomes" id="UP000182444"/>
    </source>
</evidence>